<organism evidence="1 2">
    <name type="scientific">Lupinus albus</name>
    <name type="common">White lupine</name>
    <name type="synonym">Lupinus termis</name>
    <dbReference type="NCBI Taxonomy" id="3870"/>
    <lineage>
        <taxon>Eukaryota</taxon>
        <taxon>Viridiplantae</taxon>
        <taxon>Streptophyta</taxon>
        <taxon>Embryophyta</taxon>
        <taxon>Tracheophyta</taxon>
        <taxon>Spermatophyta</taxon>
        <taxon>Magnoliopsida</taxon>
        <taxon>eudicotyledons</taxon>
        <taxon>Gunneridae</taxon>
        <taxon>Pentapetalae</taxon>
        <taxon>rosids</taxon>
        <taxon>fabids</taxon>
        <taxon>Fabales</taxon>
        <taxon>Fabaceae</taxon>
        <taxon>Papilionoideae</taxon>
        <taxon>50 kb inversion clade</taxon>
        <taxon>genistoids sensu lato</taxon>
        <taxon>core genistoids</taxon>
        <taxon>Genisteae</taxon>
        <taxon>Lupinus</taxon>
    </lineage>
</organism>
<keyword evidence="2" id="KW-1185">Reference proteome</keyword>
<proteinExistence type="predicted"/>
<name>A0A6A4PMW4_LUPAL</name>
<evidence type="ECO:0000313" key="1">
    <source>
        <dbReference type="EMBL" id="KAE9602887.1"/>
    </source>
</evidence>
<comment type="caution">
    <text evidence="1">The sequence shown here is derived from an EMBL/GenBank/DDBJ whole genome shotgun (WGS) entry which is preliminary data.</text>
</comment>
<sequence>MPIHFFCWINFSFSGFINVTRRQENLRKSIILQISSQSVFSRRISKPISIC</sequence>
<evidence type="ECO:0000313" key="2">
    <source>
        <dbReference type="Proteomes" id="UP000447434"/>
    </source>
</evidence>
<accession>A0A6A4PMW4</accession>
<dbReference type="Proteomes" id="UP000447434">
    <property type="component" value="Chromosome 12"/>
</dbReference>
<gene>
    <name evidence="1" type="ORF">Lalb_Chr12g0204331</name>
</gene>
<reference evidence="2" key="1">
    <citation type="journal article" date="2020" name="Nat. Commun.">
        <title>Genome sequence of the cluster root forming white lupin.</title>
        <authorList>
            <person name="Hufnagel B."/>
            <person name="Marques A."/>
            <person name="Soriano A."/>
            <person name="Marques L."/>
            <person name="Divol F."/>
            <person name="Doumas P."/>
            <person name="Sallet E."/>
            <person name="Mancinotti D."/>
            <person name="Carrere S."/>
            <person name="Marande W."/>
            <person name="Arribat S."/>
            <person name="Keller J."/>
            <person name="Huneau C."/>
            <person name="Blein T."/>
            <person name="Aime D."/>
            <person name="Laguerre M."/>
            <person name="Taylor J."/>
            <person name="Schubert V."/>
            <person name="Nelson M."/>
            <person name="Geu-Flores F."/>
            <person name="Crespi M."/>
            <person name="Gallardo-Guerrero K."/>
            <person name="Delaux P.-M."/>
            <person name="Salse J."/>
            <person name="Berges H."/>
            <person name="Guyot R."/>
            <person name="Gouzy J."/>
            <person name="Peret B."/>
        </authorList>
    </citation>
    <scope>NUCLEOTIDE SEQUENCE [LARGE SCALE GENOMIC DNA]</scope>
    <source>
        <strain evidence="2">cv. Amiga</strain>
    </source>
</reference>
<protein>
    <submittedName>
        <fullName evidence="1">Uncharacterized protein</fullName>
    </submittedName>
</protein>
<dbReference type="EMBL" id="WOCE01000012">
    <property type="protein sequence ID" value="KAE9602887.1"/>
    <property type="molecule type" value="Genomic_DNA"/>
</dbReference>
<dbReference type="AlphaFoldDB" id="A0A6A4PMW4"/>